<feature type="signal peptide" evidence="1">
    <location>
        <begin position="1"/>
        <end position="21"/>
    </location>
</feature>
<dbReference type="PANTHER" id="PTHR33570">
    <property type="entry name" value="4-CARBOXYMUCONOLACTONE DECARBOXYLASE FAMILY PROTEIN"/>
    <property type="match status" value="1"/>
</dbReference>
<dbReference type="InterPro" id="IPR052512">
    <property type="entry name" value="4CMD/NDH-1_regulator"/>
</dbReference>
<feature type="domain" description="Carboxymuconolactone decarboxylase-like" evidence="2">
    <location>
        <begin position="46"/>
        <end position="125"/>
    </location>
</feature>
<organism evidence="3 4">
    <name type="scientific">Yersinia frederiksenii</name>
    <dbReference type="NCBI Taxonomy" id="29484"/>
    <lineage>
        <taxon>Bacteria</taxon>
        <taxon>Pseudomonadati</taxon>
        <taxon>Pseudomonadota</taxon>
        <taxon>Gammaproteobacteria</taxon>
        <taxon>Enterobacterales</taxon>
        <taxon>Yersiniaceae</taxon>
        <taxon>Yersinia</taxon>
    </lineage>
</organism>
<gene>
    <name evidence="3" type="ORF">NCTC11470_02240</name>
</gene>
<dbReference type="RefSeq" id="WP_004709869.1">
    <property type="nucleotide sequence ID" value="NZ_CP023964.1"/>
</dbReference>
<dbReference type="GO" id="GO:0051920">
    <property type="term" value="F:peroxiredoxin activity"/>
    <property type="evidence" value="ECO:0007669"/>
    <property type="project" value="InterPro"/>
</dbReference>
<evidence type="ECO:0000313" key="4">
    <source>
        <dbReference type="Proteomes" id="UP000254835"/>
    </source>
</evidence>
<dbReference type="InterPro" id="IPR003779">
    <property type="entry name" value="CMD-like"/>
</dbReference>
<dbReference type="Proteomes" id="UP000254835">
    <property type="component" value="Unassembled WGS sequence"/>
</dbReference>
<sequence length="267" mass="28810">MKCLATTALSLSMAISGAAMAEPGNGRSGEAATTEVLSRVSPALANYQRQRLQEDLWQRPALSPRDRSMVTVAAIIARNQTALMAEQFNLALDNGVKASELSEIITHLAFYSGWGNAMSAVTVAQNIFQQRDITTTSLPTAQAELLPLNQAAEQLRLNAVEQSVGSQQFPGLVMYTTDVLFRDLWLRPALAPRDRSLITISALIATGQVAQVTFHLNKAMDNGLTQQQAAEVVTHLAFYVGWPNAMSAVPVVKAVFAQRNTDAPAQS</sequence>
<dbReference type="PANTHER" id="PTHR33570:SF9">
    <property type="entry name" value="BLL4600 PROTEIN"/>
    <property type="match status" value="1"/>
</dbReference>
<dbReference type="Gene3D" id="1.20.1290.10">
    <property type="entry name" value="AhpD-like"/>
    <property type="match status" value="1"/>
</dbReference>
<keyword evidence="1" id="KW-0732">Signal</keyword>
<dbReference type="AlphaFoldDB" id="A0A380PV57"/>
<dbReference type="SUPFAM" id="SSF69118">
    <property type="entry name" value="AhpD-like"/>
    <property type="match status" value="1"/>
</dbReference>
<proteinExistence type="predicted"/>
<dbReference type="InterPro" id="IPR029032">
    <property type="entry name" value="AhpD-like"/>
</dbReference>
<name>A0A380PV57_YERFR</name>
<dbReference type="EMBL" id="UHJA01000001">
    <property type="protein sequence ID" value="SUP77179.1"/>
    <property type="molecule type" value="Genomic_DNA"/>
</dbReference>
<evidence type="ECO:0000313" key="3">
    <source>
        <dbReference type="EMBL" id="SUP77179.1"/>
    </source>
</evidence>
<feature type="domain" description="Carboxymuconolactone decarboxylase-like" evidence="2">
    <location>
        <begin position="175"/>
        <end position="253"/>
    </location>
</feature>
<protein>
    <submittedName>
        <fullName evidence="3">Putative decarboxylase</fullName>
    </submittedName>
</protein>
<dbReference type="GeneID" id="57905645"/>
<feature type="chain" id="PRO_5016995717" evidence="1">
    <location>
        <begin position="22"/>
        <end position="267"/>
    </location>
</feature>
<dbReference type="OrthoDB" id="9801400at2"/>
<reference evidence="3 4" key="1">
    <citation type="submission" date="2018-06" db="EMBL/GenBank/DDBJ databases">
        <authorList>
            <consortium name="Pathogen Informatics"/>
            <person name="Doyle S."/>
        </authorList>
    </citation>
    <scope>NUCLEOTIDE SEQUENCE [LARGE SCALE GENOMIC DNA]</scope>
    <source>
        <strain evidence="3 4">NCTC11470</strain>
    </source>
</reference>
<evidence type="ECO:0000256" key="1">
    <source>
        <dbReference type="SAM" id="SignalP"/>
    </source>
</evidence>
<evidence type="ECO:0000259" key="2">
    <source>
        <dbReference type="Pfam" id="PF02627"/>
    </source>
</evidence>
<accession>A0A380PV57</accession>
<dbReference type="Pfam" id="PF02627">
    <property type="entry name" value="CMD"/>
    <property type="match status" value="2"/>
</dbReference>